<evidence type="ECO:0000259" key="8">
    <source>
        <dbReference type="Pfam" id="PF18376"/>
    </source>
</evidence>
<dbReference type="PIRSF" id="PIRSF015950">
    <property type="entry name" value="Mev_P_decrbx"/>
    <property type="match status" value="1"/>
</dbReference>
<dbReference type="Pfam" id="PF18376">
    <property type="entry name" value="MDD_C"/>
    <property type="match status" value="1"/>
</dbReference>
<dbReference type="AlphaFoldDB" id="A0A2A5X014"/>
<keyword evidence="3" id="KW-0444">Lipid biosynthesis</keyword>
<dbReference type="NCBIfam" id="TIGR01240">
    <property type="entry name" value="mevDPdecarb"/>
    <property type="match status" value="1"/>
</dbReference>
<evidence type="ECO:0000259" key="9">
    <source>
        <dbReference type="Pfam" id="PF22700"/>
    </source>
</evidence>
<accession>A0A2A5X014</accession>
<keyword evidence="7" id="KW-0456">Lyase</keyword>
<dbReference type="Gene3D" id="3.30.70.890">
    <property type="entry name" value="GHMP kinase, C-terminal domain"/>
    <property type="match status" value="1"/>
</dbReference>
<dbReference type="Pfam" id="PF22700">
    <property type="entry name" value="MVD-like_N"/>
    <property type="match status" value="1"/>
</dbReference>
<protein>
    <recommendedName>
        <fullName evidence="2">diphosphomevalonate decarboxylase</fullName>
        <ecNumber evidence="2">4.1.1.33</ecNumber>
    </recommendedName>
</protein>
<comment type="similarity">
    <text evidence="1">Belongs to the diphosphomevalonate decarboxylase family.</text>
</comment>
<keyword evidence="4" id="KW-0547">Nucleotide-binding</keyword>
<dbReference type="InterPro" id="IPR029765">
    <property type="entry name" value="Mev_diP_decarb"/>
</dbReference>
<keyword evidence="6" id="KW-0443">Lipid metabolism</keyword>
<keyword evidence="5" id="KW-0067">ATP-binding</keyword>
<dbReference type="InterPro" id="IPR041431">
    <property type="entry name" value="Mvd1_C"/>
</dbReference>
<dbReference type="GO" id="GO:0005829">
    <property type="term" value="C:cytosol"/>
    <property type="evidence" value="ECO:0007669"/>
    <property type="project" value="InterPro"/>
</dbReference>
<dbReference type="InterPro" id="IPR005935">
    <property type="entry name" value="Mev_decarb"/>
</dbReference>
<dbReference type="SUPFAM" id="SSF55060">
    <property type="entry name" value="GHMP Kinase, C-terminal domain"/>
    <property type="match status" value="1"/>
</dbReference>
<dbReference type="InterPro" id="IPR036554">
    <property type="entry name" value="GHMP_kinase_C_sf"/>
</dbReference>
<dbReference type="InterPro" id="IPR020568">
    <property type="entry name" value="Ribosomal_Su5_D2-typ_SF"/>
</dbReference>
<evidence type="ECO:0000313" key="10">
    <source>
        <dbReference type="EMBL" id="PDH41918.1"/>
    </source>
</evidence>
<dbReference type="Gene3D" id="3.30.230.10">
    <property type="match status" value="1"/>
</dbReference>
<gene>
    <name evidence="10" type="primary">mvaD</name>
    <name evidence="10" type="ORF">CNE99_00875</name>
</gene>
<dbReference type="InterPro" id="IPR053859">
    <property type="entry name" value="MVD-like_N"/>
</dbReference>
<organism evidence="10 11">
    <name type="scientific">OM182 bacterium MED-G24</name>
    <dbReference type="NCBI Taxonomy" id="1986255"/>
    <lineage>
        <taxon>Bacteria</taxon>
        <taxon>Pseudomonadati</taxon>
        <taxon>Pseudomonadota</taxon>
        <taxon>Gammaproteobacteria</taxon>
        <taxon>OMG group</taxon>
        <taxon>OM182 clade</taxon>
    </lineage>
</organism>
<sequence>MGDTVRVQTNANVALVKYWGKADEEANLPATGSLSISLAALTTTTLITRAKPGLRDQISLNGESSGPGVDRISSFLDRGRQIYPFMGPVKVESTNDFPTGAGLASSASGFAALAIGSNALFDMGLDGSDVSRLARLGSGSAARSVFGGFVAIELEGDGAAKPIEVDPNKWPLTVFIAVTDSAEKSVGSTDAMRRTADSSPFYQSWVDRHPADMAEALRSIEASDFDGLANVSVRSCLNMHATIMGSSPPIFYWNPGTLVVVQTVERWREEGRRVFYTIDAGPQVKVVCHRDDAHQCRDELHSLSGVRTVIESGIGGEPAVQWR</sequence>
<proteinExistence type="inferred from homology"/>
<dbReference type="GO" id="GO:0019287">
    <property type="term" value="P:isopentenyl diphosphate biosynthetic process, mevalonate pathway"/>
    <property type="evidence" value="ECO:0007669"/>
    <property type="project" value="InterPro"/>
</dbReference>
<feature type="domain" description="Mvd1 C-terminal" evidence="8">
    <location>
        <begin position="174"/>
        <end position="304"/>
    </location>
</feature>
<dbReference type="SUPFAM" id="SSF54211">
    <property type="entry name" value="Ribosomal protein S5 domain 2-like"/>
    <property type="match status" value="1"/>
</dbReference>
<dbReference type="EMBL" id="NTKD01000002">
    <property type="protein sequence ID" value="PDH41918.1"/>
    <property type="molecule type" value="Genomic_DNA"/>
</dbReference>
<dbReference type="GO" id="GO:0004163">
    <property type="term" value="F:diphosphomevalonate decarboxylase activity"/>
    <property type="evidence" value="ECO:0007669"/>
    <property type="project" value="UniProtKB-EC"/>
</dbReference>
<name>A0A2A5X014_9GAMM</name>
<evidence type="ECO:0000313" key="11">
    <source>
        <dbReference type="Proteomes" id="UP000219327"/>
    </source>
</evidence>
<reference evidence="10 11" key="1">
    <citation type="submission" date="2017-08" db="EMBL/GenBank/DDBJ databases">
        <title>Fine stratification of microbial communities through a metagenomic profile of the photic zone.</title>
        <authorList>
            <person name="Haro-Moreno J.M."/>
            <person name="Lopez-Perez M."/>
            <person name="De La Torre J."/>
            <person name="Picazo A."/>
            <person name="Camacho A."/>
            <person name="Rodriguez-Valera F."/>
        </authorList>
    </citation>
    <scope>NUCLEOTIDE SEQUENCE [LARGE SCALE GENOMIC DNA]</scope>
    <source>
        <strain evidence="10">MED-G24</strain>
    </source>
</reference>
<dbReference type="GO" id="GO:0005524">
    <property type="term" value="F:ATP binding"/>
    <property type="evidence" value="ECO:0007669"/>
    <property type="project" value="UniProtKB-KW"/>
</dbReference>
<dbReference type="EC" id="4.1.1.33" evidence="2"/>
<evidence type="ECO:0000256" key="7">
    <source>
        <dbReference type="ARBA" id="ARBA00023239"/>
    </source>
</evidence>
<evidence type="ECO:0000256" key="2">
    <source>
        <dbReference type="ARBA" id="ARBA00012296"/>
    </source>
</evidence>
<comment type="caution">
    <text evidence="10">The sequence shown here is derived from an EMBL/GenBank/DDBJ whole genome shotgun (WGS) entry which is preliminary data.</text>
</comment>
<evidence type="ECO:0000256" key="1">
    <source>
        <dbReference type="ARBA" id="ARBA00008831"/>
    </source>
</evidence>
<evidence type="ECO:0000256" key="5">
    <source>
        <dbReference type="ARBA" id="ARBA00022840"/>
    </source>
</evidence>
<dbReference type="PANTHER" id="PTHR10977:SF3">
    <property type="entry name" value="DIPHOSPHOMEVALONATE DECARBOXYLASE"/>
    <property type="match status" value="1"/>
</dbReference>
<evidence type="ECO:0000256" key="6">
    <source>
        <dbReference type="ARBA" id="ARBA00023098"/>
    </source>
</evidence>
<dbReference type="PANTHER" id="PTHR10977">
    <property type="entry name" value="DIPHOSPHOMEVALONATE DECARBOXYLASE"/>
    <property type="match status" value="1"/>
</dbReference>
<feature type="domain" description="Diphosphomevalonate decarboxylase-like N-terminal" evidence="9">
    <location>
        <begin position="10"/>
        <end position="155"/>
    </location>
</feature>
<evidence type="ECO:0000256" key="4">
    <source>
        <dbReference type="ARBA" id="ARBA00022741"/>
    </source>
</evidence>
<dbReference type="Proteomes" id="UP000219327">
    <property type="component" value="Unassembled WGS sequence"/>
</dbReference>
<evidence type="ECO:0000256" key="3">
    <source>
        <dbReference type="ARBA" id="ARBA00022516"/>
    </source>
</evidence>
<dbReference type="InterPro" id="IPR014721">
    <property type="entry name" value="Ribsml_uS5_D2-typ_fold_subgr"/>
</dbReference>